<name>A0ABN6FS47_9GAMM</name>
<feature type="chain" id="PRO_5046454100" description="Cellulose biosynthesis protein BcsS" evidence="1">
    <location>
        <begin position="25"/>
        <end position="228"/>
    </location>
</feature>
<keyword evidence="3" id="KW-1185">Reference proteome</keyword>
<keyword evidence="1" id="KW-0732">Signal</keyword>
<gene>
    <name evidence="2" type="ORF">LYSCAS_15070</name>
</gene>
<proteinExistence type="predicted"/>
<evidence type="ECO:0000313" key="2">
    <source>
        <dbReference type="EMBL" id="BCT92483.1"/>
    </source>
</evidence>
<feature type="signal peptide" evidence="1">
    <location>
        <begin position="1"/>
        <end position="24"/>
    </location>
</feature>
<accession>A0ABN6FS47</accession>
<evidence type="ECO:0000256" key="1">
    <source>
        <dbReference type="SAM" id="SignalP"/>
    </source>
</evidence>
<evidence type="ECO:0008006" key="4">
    <source>
        <dbReference type="Google" id="ProtNLM"/>
    </source>
</evidence>
<dbReference type="NCBIfam" id="TIGR02001">
    <property type="entry name" value="gcw_chp"/>
    <property type="match status" value="1"/>
</dbReference>
<dbReference type="Proteomes" id="UP000681317">
    <property type="component" value="Chromosome"/>
</dbReference>
<dbReference type="Pfam" id="PF09694">
    <property type="entry name" value="Gcw_chp"/>
    <property type="match status" value="1"/>
</dbReference>
<dbReference type="InterPro" id="IPR010239">
    <property type="entry name" value="CHP02001"/>
</dbReference>
<organism evidence="2 3">
    <name type="scientific">Noviluteimonas caseinilytica</name>
    <dbReference type="NCBI Taxonomy" id="2675101"/>
    <lineage>
        <taxon>Bacteria</taxon>
        <taxon>Pseudomonadati</taxon>
        <taxon>Pseudomonadota</taxon>
        <taxon>Gammaproteobacteria</taxon>
        <taxon>Lysobacterales</taxon>
        <taxon>Lysobacteraceae</taxon>
        <taxon>Noviluteimonas</taxon>
    </lineage>
</organism>
<evidence type="ECO:0000313" key="3">
    <source>
        <dbReference type="Proteomes" id="UP000681317"/>
    </source>
</evidence>
<protein>
    <recommendedName>
        <fullName evidence="4">Cellulose biosynthesis protein BcsS</fullName>
    </recommendedName>
</protein>
<sequence>MIAMQRMWTWCALACLGLAVDARAADITGSAALTSDYVWRGTTQTRGEPAVQAGVKVAGASGVYASLWGTNVDYGPAADASTEFDATVGWGTALSDDWSVDVNLLRYVYPSTRIDLDWTEANGTLMFRDRAWLSLGYSREALGGDDAGLYALVGGRLPVNDRLNLELAVGHYFLQQRDYTHAQLSAVFALAGPLSLRFTAHTTDSNAKRIFGDNAAGPRIEAALQATF</sequence>
<reference evidence="2 3" key="1">
    <citation type="submission" date="2021-03" db="EMBL/GenBank/DDBJ databases">
        <title>Complete Genome Sequences of Two Lysobacter Strains Isolated from Sea Water (Lysobacter caseinilyticus) and Soil (Lysobacter helvus) in South Korea.</title>
        <authorList>
            <person name="Watanabe Y."/>
            <person name="Arakawa K."/>
        </authorList>
    </citation>
    <scope>NUCLEOTIDE SEQUENCE [LARGE SCALE GENOMIC DNA]</scope>
    <source>
        <strain evidence="2 3">KVB24</strain>
    </source>
</reference>
<dbReference type="EMBL" id="AP024545">
    <property type="protein sequence ID" value="BCT92483.1"/>
    <property type="molecule type" value="Genomic_DNA"/>
</dbReference>